<evidence type="ECO:0000313" key="2">
    <source>
        <dbReference type="EMBL" id="CAF1199956.1"/>
    </source>
</evidence>
<proteinExistence type="predicted"/>
<dbReference type="PANTHER" id="PTHR16095">
    <property type="entry name" value="TRANSMEMBRANE PROTEIN 143 FAMILY MEMBER"/>
    <property type="match status" value="1"/>
</dbReference>
<evidence type="ECO:0000313" key="3">
    <source>
        <dbReference type="EMBL" id="CAF3925588.1"/>
    </source>
</evidence>
<dbReference type="Proteomes" id="UP000663889">
    <property type="component" value="Unassembled WGS sequence"/>
</dbReference>
<name>A0A814WDP1_9BILA</name>
<dbReference type="EMBL" id="CAJOBE010004306">
    <property type="protein sequence ID" value="CAF3925588.1"/>
    <property type="molecule type" value="Genomic_DNA"/>
</dbReference>
<reference evidence="2" key="1">
    <citation type="submission" date="2021-02" db="EMBL/GenBank/DDBJ databases">
        <authorList>
            <person name="Nowell W R."/>
        </authorList>
    </citation>
    <scope>NUCLEOTIDE SEQUENCE</scope>
</reference>
<dbReference type="EMBL" id="CAJNOU010001408">
    <property type="protein sequence ID" value="CAF1199956.1"/>
    <property type="molecule type" value="Genomic_DNA"/>
</dbReference>
<evidence type="ECO:0000256" key="1">
    <source>
        <dbReference type="ARBA" id="ARBA00022553"/>
    </source>
</evidence>
<sequence length="643" mass="73763">MLTINFLQQTSRRLVINTSRPTFFALSYSKSSETKTKTDVTSHNYPGFYDTANVDRVDAHELKKLIKPSPKIDSSESVPSNDLLEAQRIEQIKANEKTTTPIVTSTEKFSSGLSSIQATSSITPTGDGLFHDAKVSNTPLAPGIPITPLAPGISITPLAPGITITPNVPPTTNEEYLRKDEQIPSSGFTAFLRGIRSGLPFFPSSKTRSKPVDIATTREHFIPLTRPSLIRLIATDSNLTDDKEDRVLFHELCHGFDSAVVQHYYPILNELKYLFNPLNPDNETIDGRRISYRDRLDNEYWLLQKINDLLHRANFTELPRNVLLDKFIHHEDSLLSSHINVKIDGYDYDVLKFWILGREQMSIEAKPWWKRFFKKNNQSISRDYFKRVILAVRLKGQDRLYLKAFRDIPLQNLTQLLPVGKLQMGNFEQQLIRLTFLIGAGTFVTHLITTMANYQVPGLVIGGSSLTLLFGLLSLRNYHRSKINYLSHMSQLLFYKNIASNKQLLAMIIDRAEDELSKEVLLVYMFILWKQRQNVTLTNKNLELEIENWIRSKTNTDITFNSDQSVEFLRKLGIISHDDPSRPTSLKVIPYKQVIGILPKTSRTLSEKNEEWDLIEGYDKKYFELDWKTVLNEDKLLNKTGWH</sequence>
<gene>
    <name evidence="3" type="ORF">FNK824_LOCUS21859</name>
    <name evidence="2" type="ORF">SEV965_LOCUS21086</name>
</gene>
<dbReference type="PANTHER" id="PTHR16095:SF11">
    <property type="entry name" value="TRANSMEMBRANE PROTEIN 143"/>
    <property type="match status" value="1"/>
</dbReference>
<dbReference type="Pfam" id="PF12576">
    <property type="entry name" value="DUF3754"/>
    <property type="match status" value="1"/>
</dbReference>
<accession>A0A814WDP1</accession>
<dbReference type="AlphaFoldDB" id="A0A814WDP1"/>
<dbReference type="InterPro" id="IPR022227">
    <property type="entry name" value="DUF3754"/>
</dbReference>
<keyword evidence="1" id="KW-0597">Phosphoprotein</keyword>
<evidence type="ECO:0000313" key="4">
    <source>
        <dbReference type="Proteomes" id="UP000663889"/>
    </source>
</evidence>
<comment type="caution">
    <text evidence="2">The sequence shown here is derived from an EMBL/GenBank/DDBJ whole genome shotgun (WGS) entry which is preliminary data.</text>
</comment>
<organism evidence="2 4">
    <name type="scientific">Rotaria sordida</name>
    <dbReference type="NCBI Taxonomy" id="392033"/>
    <lineage>
        <taxon>Eukaryota</taxon>
        <taxon>Metazoa</taxon>
        <taxon>Spiralia</taxon>
        <taxon>Gnathifera</taxon>
        <taxon>Rotifera</taxon>
        <taxon>Eurotatoria</taxon>
        <taxon>Bdelloidea</taxon>
        <taxon>Philodinida</taxon>
        <taxon>Philodinidae</taxon>
        <taxon>Rotaria</taxon>
    </lineage>
</organism>
<dbReference type="Proteomes" id="UP000663874">
    <property type="component" value="Unassembled WGS sequence"/>
</dbReference>
<protein>
    <submittedName>
        <fullName evidence="2">Uncharacterized protein</fullName>
    </submittedName>
</protein>